<dbReference type="Proteomes" id="UP001271274">
    <property type="component" value="Unassembled WGS sequence"/>
</dbReference>
<name>A0ABU4NKJ2_9ACTN</name>
<organism evidence="2 3">
    <name type="scientific">Streptomyces europaeiscabiei</name>
    <dbReference type="NCBI Taxonomy" id="146819"/>
    <lineage>
        <taxon>Bacteria</taxon>
        <taxon>Bacillati</taxon>
        <taxon>Actinomycetota</taxon>
        <taxon>Actinomycetes</taxon>
        <taxon>Kitasatosporales</taxon>
        <taxon>Streptomycetaceae</taxon>
        <taxon>Streptomyces</taxon>
    </lineage>
</organism>
<evidence type="ECO:0000313" key="2">
    <source>
        <dbReference type="EMBL" id="MDX3703211.1"/>
    </source>
</evidence>
<dbReference type="RefSeq" id="WP_319052585.1">
    <property type="nucleotide sequence ID" value="NZ_CP108079.1"/>
</dbReference>
<evidence type="ECO:0000256" key="1">
    <source>
        <dbReference type="SAM" id="MobiDB-lite"/>
    </source>
</evidence>
<gene>
    <name evidence="2" type="ORF">PV662_26300</name>
</gene>
<protein>
    <recommendedName>
        <fullName evidence="4">ATP-binding protein</fullName>
    </recommendedName>
</protein>
<keyword evidence="3" id="KW-1185">Reference proteome</keyword>
<dbReference type="EMBL" id="JARAYU010000009">
    <property type="protein sequence ID" value="MDX3703211.1"/>
    <property type="molecule type" value="Genomic_DNA"/>
</dbReference>
<reference evidence="2 3" key="1">
    <citation type="journal article" date="2023" name="Microb. Genom.">
        <title>Mesoterricola silvestris gen. nov., sp. nov., Mesoterricola sediminis sp. nov., Geothrix oryzae sp. nov., Geothrix edaphica sp. nov., Geothrix rubra sp. nov., and Geothrix limicola sp. nov., six novel members of Acidobacteriota isolated from soils.</title>
        <authorList>
            <person name="Weisberg A.J."/>
            <person name="Pearce E."/>
            <person name="Kramer C.G."/>
            <person name="Chang J.H."/>
            <person name="Clarke C.R."/>
        </authorList>
    </citation>
    <scope>NUCLEOTIDE SEQUENCE [LARGE SCALE GENOMIC DNA]</scope>
    <source>
        <strain evidence="2 3">ID09-01A</strain>
    </source>
</reference>
<feature type="region of interest" description="Disordered" evidence="1">
    <location>
        <begin position="128"/>
        <end position="153"/>
    </location>
</feature>
<sequence>MNSESEVPTSWYQEVRVEGGFGYGVQHADLRVFANGMPLCLLANWREPPGADPRWLRELPSRMLNARREAVPFTGRAHGLDDLRAWRDDGRERAARWLHGPGGQGKSRLAARFARETAKAGWRVALPSTGPTPRCRSPEAKTCHSPADPVCCS</sequence>
<accession>A0ABU4NKJ2</accession>
<evidence type="ECO:0000313" key="3">
    <source>
        <dbReference type="Proteomes" id="UP001271274"/>
    </source>
</evidence>
<evidence type="ECO:0008006" key="4">
    <source>
        <dbReference type="Google" id="ProtNLM"/>
    </source>
</evidence>
<comment type="caution">
    <text evidence="2">The sequence shown here is derived from an EMBL/GenBank/DDBJ whole genome shotgun (WGS) entry which is preliminary data.</text>
</comment>
<dbReference type="Gene3D" id="3.40.50.300">
    <property type="entry name" value="P-loop containing nucleotide triphosphate hydrolases"/>
    <property type="match status" value="1"/>
</dbReference>
<dbReference type="InterPro" id="IPR027417">
    <property type="entry name" value="P-loop_NTPase"/>
</dbReference>
<proteinExistence type="predicted"/>